<name>A0A0G3H0J8_9CORY</name>
<keyword evidence="3" id="KW-1185">Reference proteome</keyword>
<reference evidence="3" key="2">
    <citation type="submission" date="2015-05" db="EMBL/GenBank/DDBJ databases">
        <title>Complete genome sequence of Corynebacterium mustelae DSM 45274, isolated from various tissues of a male ferret with lethal sepsis.</title>
        <authorList>
            <person name="Ruckert C."/>
            <person name="Albersmeier A."/>
            <person name="Winkler A."/>
            <person name="Tauch A."/>
        </authorList>
    </citation>
    <scope>NUCLEOTIDE SEQUENCE [LARGE SCALE GENOMIC DNA]</scope>
    <source>
        <strain evidence="3">DSM 45274</strain>
    </source>
</reference>
<dbReference type="OrthoDB" id="7065495at2"/>
<accession>A0A0G3H0J8</accession>
<dbReference type="PATRIC" id="fig|571915.4.peg.2081"/>
<evidence type="ECO:0000313" key="3">
    <source>
        <dbReference type="Proteomes" id="UP000035199"/>
    </source>
</evidence>
<gene>
    <name evidence="2" type="ORF">CMUST_09820</name>
</gene>
<dbReference type="EMBL" id="CP011542">
    <property type="protein sequence ID" value="AKK06280.1"/>
    <property type="molecule type" value="Genomic_DNA"/>
</dbReference>
<dbReference type="AlphaFoldDB" id="A0A0G3H0J8"/>
<reference evidence="2 3" key="1">
    <citation type="journal article" date="2015" name="Genome Announc.">
        <title>Complete Genome Sequence of the Type Strain Corynebacterium mustelae DSM 45274, Isolated from Various Tissues of a Male Ferret with Lethal Sepsis.</title>
        <authorList>
            <person name="Ruckert C."/>
            <person name="Eimer J."/>
            <person name="Winkler A."/>
            <person name="Tauch A."/>
        </authorList>
    </citation>
    <scope>NUCLEOTIDE SEQUENCE [LARGE SCALE GENOMIC DNA]</scope>
    <source>
        <strain evidence="2 3">DSM 45274</strain>
    </source>
</reference>
<proteinExistence type="predicted"/>
<dbReference type="KEGG" id="cmv:CMUST_09820"/>
<dbReference type="STRING" id="571915.CMUST_09820"/>
<evidence type="ECO:0000259" key="1">
    <source>
        <dbReference type="Pfam" id="PF25148"/>
    </source>
</evidence>
<feature type="domain" description="DUF7824" evidence="1">
    <location>
        <begin position="397"/>
        <end position="524"/>
    </location>
</feature>
<dbReference type="Proteomes" id="UP000035199">
    <property type="component" value="Chromosome"/>
</dbReference>
<dbReference type="Pfam" id="PF25148">
    <property type="entry name" value="DUF7824"/>
    <property type="match status" value="1"/>
</dbReference>
<dbReference type="InterPro" id="IPR056726">
    <property type="entry name" value="DUF7824"/>
</dbReference>
<sequence length="1073" mass="118121">MKLNPHLQEAVAIFKELGWDKAEIGEAPTLPLGTPEQQKIALKGLRTGDWGKSGQIDENSWGWTPAVDVNTIMLGYFTTRLGVSVKRAVQVLTMYDDRTTAAVIQACGQDFAEEFIAEVFSKNSLANERMRGPALEVVLTMGLEYPAHENFYNEWASILLASFENGYRALPLELFQPTFTEIFHKAQDSTFPAFGKIARETLKVGWIDRETAITTTITSIGKASSPGTRKEETEVLFHDLNARPEEILPFFDLITGVVATAEAPMVEQFALRLIPLVEDTQLADIALPALYAKTKKATLAVVKALRARPKITADTREVLAPRIEELSTSRDATTAKLASNILTEWGATVTQPTAAPTSRWEDTPKLWELPRFERGAASVDTLSQVAHKLTAEKRENHHDVSDVDMERFFALANELARTDIEAAQRALKGTKGIAYGAFAKWAENPTMKRCYLPLSTNEIFPARLRQFIPKLGKIPCLLSEPSFVDLSITADDLVERLKAYEDAGAAALEADLQLALARLNPETITPDTSAQLDALDVPLALENGTLFARSATRIAKDYLSDPVKEPTRKRLAGKVVMKPHPLPESLAGLPKRLRLNNSDYTHYFCVFPHFGDSGFRSLAWSKFIDPELRPAILQAARHGKPLPPAAVINFFGLQRPIENAGGEFATALADAWQRGLIRPGVADVAFLDWRDKLMFIKAFATALDDAAHSGMLSVVWPILDDLIGACMQGPSLVAGTAEVALVMETHAPAVAAAIAEGRAPEDAGLVPNLRQLVASKGKNKAIAAAKNAVALLPSTQGGEVSAPEPAEVPVLSDAEFEKRWKHAGTNPAAPVGDDVEISFAWRDAGTKPKRMTATIRIPALGQTVRVDKDHGWFYDVVHEQQCEVFIEDGSEKYLRWDRRENQLILGPDREGRVAGPVPSFLLAILLAYTCDGKHHQSARYDLKEFVTAMRLSPDVVAESMRDVLSFADFSPVPTVNLMEKKPQMVQFLWPALTESLKHAAQLIEQEVYPRWLNKVLDVVKIHAPVLIAATDRGHIPATEWACLQQLRSMKKKCAAKTKAEELARIFPATAPTH</sequence>
<organism evidence="2 3">
    <name type="scientific">Corynebacterium mustelae</name>
    <dbReference type="NCBI Taxonomy" id="571915"/>
    <lineage>
        <taxon>Bacteria</taxon>
        <taxon>Bacillati</taxon>
        <taxon>Actinomycetota</taxon>
        <taxon>Actinomycetes</taxon>
        <taxon>Mycobacteriales</taxon>
        <taxon>Corynebacteriaceae</taxon>
        <taxon>Corynebacterium</taxon>
    </lineage>
</organism>
<evidence type="ECO:0000313" key="2">
    <source>
        <dbReference type="EMBL" id="AKK06280.1"/>
    </source>
</evidence>
<dbReference type="RefSeq" id="WP_047262335.1">
    <property type="nucleotide sequence ID" value="NZ_CP011542.1"/>
</dbReference>
<protein>
    <recommendedName>
        <fullName evidence="1">DUF7824 domain-containing protein</fullName>
    </recommendedName>
</protein>